<dbReference type="InterPro" id="IPR005494">
    <property type="entry name" value="GSPS_pre-ATP-grasp-like_dom"/>
</dbReference>
<sequence>MRQTRAIPYTRAQLFTPRIEQQVPYHMMYEKPYCLTALTLYKDYELEQLRVGSENVDHLYRKTLQFVQEHLPDEYLLQQLGIHPALIESARQAIPIDGFTRLDWIISPQGKLKCIENNTDTPSGIPEVAFLEQELLHYAPDLQPASRQMNNCIRQMFKQAVDYYEQQGLGRIIHFTSYDWHDEDRANTLYMMEQCLALGIEAKYIPLEQLKIVPGEGLYHDVERISILYRLYPLEYLVEDREADSGRLVGEDLLQLVNTGKLGLLNPTQHILTQSKGFMATIWSLYERNAQMAEYTGFTLFTAQECEWIEHYLLPTYFTDQVFVEQQIPYVVKGFFGREGLGTHLIEQPEQHSVAVSESPIIDSNAIPTEAEEIAAYYEDQPKIYQQLHPMEPVSVTTTEGTFDGYLLTGAFVIGGQFAGLLPRIGGKVTDNLACYCAAAVDPSISDRSH</sequence>
<keyword evidence="4" id="KW-0067">ATP-binding</keyword>
<evidence type="ECO:0000256" key="2">
    <source>
        <dbReference type="ARBA" id="ARBA00022723"/>
    </source>
</evidence>
<dbReference type="Gene3D" id="3.30.1490.330">
    <property type="match status" value="1"/>
</dbReference>
<dbReference type="EMBL" id="MDER01000086">
    <property type="protein sequence ID" value="ODP26460.1"/>
    <property type="molecule type" value="Genomic_DNA"/>
</dbReference>
<dbReference type="Pfam" id="PF03738">
    <property type="entry name" value="GSP_synth"/>
    <property type="match status" value="1"/>
</dbReference>
<dbReference type="SUPFAM" id="SSF52440">
    <property type="entry name" value="PreATP-grasp domain"/>
    <property type="match status" value="1"/>
</dbReference>
<dbReference type="GO" id="GO:0016874">
    <property type="term" value="F:ligase activity"/>
    <property type="evidence" value="ECO:0007669"/>
    <property type="project" value="UniProtKB-KW"/>
</dbReference>
<accession>A0A1E3L0G3</accession>
<dbReference type="InterPro" id="IPR016185">
    <property type="entry name" value="PreATP-grasp_dom_sf"/>
</dbReference>
<evidence type="ECO:0000313" key="8">
    <source>
        <dbReference type="Proteomes" id="UP000094578"/>
    </source>
</evidence>
<dbReference type="PATRIC" id="fig|1886670.3.peg.4331"/>
<evidence type="ECO:0000256" key="3">
    <source>
        <dbReference type="ARBA" id="ARBA00022741"/>
    </source>
</evidence>
<feature type="domain" description="Glutathionylspermidine synthase pre-ATP-grasp-like" evidence="6">
    <location>
        <begin position="24"/>
        <end position="438"/>
    </location>
</feature>
<gene>
    <name evidence="7" type="ORF">PTI45_04300</name>
</gene>
<dbReference type="GO" id="GO:0005524">
    <property type="term" value="F:ATP binding"/>
    <property type="evidence" value="ECO:0007669"/>
    <property type="project" value="UniProtKB-KW"/>
</dbReference>
<dbReference type="GO" id="GO:0046872">
    <property type="term" value="F:metal ion binding"/>
    <property type="evidence" value="ECO:0007669"/>
    <property type="project" value="UniProtKB-KW"/>
</dbReference>
<organism evidence="7 8">
    <name type="scientific">Paenibacillus nuruki</name>
    <dbReference type="NCBI Taxonomy" id="1886670"/>
    <lineage>
        <taxon>Bacteria</taxon>
        <taxon>Bacillati</taxon>
        <taxon>Bacillota</taxon>
        <taxon>Bacilli</taxon>
        <taxon>Bacillales</taxon>
        <taxon>Paenibacillaceae</taxon>
        <taxon>Paenibacillus</taxon>
    </lineage>
</organism>
<keyword evidence="5" id="KW-0460">Magnesium</keyword>
<dbReference type="Proteomes" id="UP000094578">
    <property type="component" value="Unassembled WGS sequence"/>
</dbReference>
<evidence type="ECO:0000256" key="4">
    <source>
        <dbReference type="ARBA" id="ARBA00022840"/>
    </source>
</evidence>
<keyword evidence="2" id="KW-0479">Metal-binding</keyword>
<reference evidence="7 8" key="1">
    <citation type="submission" date="2016-08" db="EMBL/GenBank/DDBJ databases">
        <title>Genome sequencing of Paenibacillus sp. TI45-13ar, isolated from Korean traditional nuruk.</title>
        <authorList>
            <person name="Kim S.-J."/>
        </authorList>
    </citation>
    <scope>NUCLEOTIDE SEQUENCE [LARGE SCALE GENOMIC DNA]</scope>
    <source>
        <strain evidence="7 8">TI45-13ar</strain>
    </source>
</reference>
<keyword evidence="8" id="KW-1185">Reference proteome</keyword>
<dbReference type="RefSeq" id="WP_069329605.1">
    <property type="nucleotide sequence ID" value="NZ_MDER01000086.1"/>
</dbReference>
<keyword evidence="1" id="KW-0436">Ligase</keyword>
<evidence type="ECO:0000256" key="1">
    <source>
        <dbReference type="ARBA" id="ARBA00022598"/>
    </source>
</evidence>
<dbReference type="AlphaFoldDB" id="A0A1E3L0G3"/>
<dbReference type="SUPFAM" id="SSF56059">
    <property type="entry name" value="Glutathione synthetase ATP-binding domain-like"/>
    <property type="match status" value="1"/>
</dbReference>
<name>A0A1E3L0G3_9BACL</name>
<keyword evidence="3" id="KW-0547">Nucleotide-binding</keyword>
<evidence type="ECO:0000259" key="6">
    <source>
        <dbReference type="Pfam" id="PF03738"/>
    </source>
</evidence>
<comment type="caution">
    <text evidence="7">The sequence shown here is derived from an EMBL/GenBank/DDBJ whole genome shotgun (WGS) entry which is preliminary data.</text>
</comment>
<proteinExistence type="predicted"/>
<protein>
    <recommendedName>
        <fullName evidence="6">Glutathionylspermidine synthase pre-ATP-grasp-like domain-containing protein</fullName>
    </recommendedName>
</protein>
<dbReference type="STRING" id="1886670.PTI45_04300"/>
<evidence type="ECO:0000313" key="7">
    <source>
        <dbReference type="EMBL" id="ODP26460.1"/>
    </source>
</evidence>
<evidence type="ECO:0000256" key="5">
    <source>
        <dbReference type="ARBA" id="ARBA00022842"/>
    </source>
</evidence>